<evidence type="ECO:0000313" key="4">
    <source>
        <dbReference type="Proteomes" id="UP001140562"/>
    </source>
</evidence>
<gene>
    <name evidence="3" type="ORF">N0V87_004490</name>
</gene>
<feature type="region of interest" description="Disordered" evidence="1">
    <location>
        <begin position="616"/>
        <end position="651"/>
    </location>
</feature>
<dbReference type="InterPro" id="IPR010730">
    <property type="entry name" value="HET"/>
</dbReference>
<keyword evidence="4" id="KW-1185">Reference proteome</keyword>
<comment type="caution">
    <text evidence="3">The sequence shown here is derived from an EMBL/GenBank/DDBJ whole genome shotgun (WGS) entry which is preliminary data.</text>
</comment>
<dbReference type="Proteomes" id="UP001140562">
    <property type="component" value="Unassembled WGS sequence"/>
</dbReference>
<dbReference type="AlphaFoldDB" id="A0A9W8X1B6"/>
<sequence length="651" mass="73951">MVQRPGKDPHKSKFPNHYIERAILYAQAKGITKLWVDIECIYQRQDDGEEDKTLGVQIMDAVYGESNLSLGLLTTGLIHQSEVTLLAELLSGSIFVDFENTEDPSLKLGVEFLELQTLILRILSDARWSRGWIFQEDHLASARMTLLVPHADDVNTKDLPYPFGKIPGNLQVKVSAFRKAVTMFCLANRASEFRWPNTEMLAKAKQYNIWNREVHKTAPHYRNKHSTRLCDETDRLSGHRLSGSINYSNESVYPSTISSILEDICHRDLLKMEDRVAIMANAAKFSTRLDISLESVLVKSEDYSLSTILLALILLNGEILSHDMENTEDGIMAHTVRSYLEEKQYKFNVPMLRYQQSRIDHCRFKSSTLLINERGVEVQGFLFVLLPRRWPYSERNKPNPLKLSVSERDDLGILARGPEAKRIEKGRYFSEFAAVVIRLVASKLQMAYGEDCRLARFLERHLELDITAARGEEPKASRAYAAGMLSGLVQALLDEREVRLARLEDESHLTPPSGIFIAPLHNDGWVSEYSTKQHTSSGPRGWVFTSWDNGVRNTRLQGMEQLASLEVLLNQHKPFAYLPRWDPDQADNMVLRSCGWVNGVYDVEGKRMGRYTFPIAGLTEPPRVHPEGSLGKRKRDDGIEDSATLSDGGEE</sequence>
<name>A0A9W8X1B6_9PLEO</name>
<feature type="domain" description="Heterokaryon incompatibility" evidence="2">
    <location>
        <begin position="18"/>
        <end position="136"/>
    </location>
</feature>
<dbReference type="EMBL" id="JAPEUV010000036">
    <property type="protein sequence ID" value="KAJ4337742.1"/>
    <property type="molecule type" value="Genomic_DNA"/>
</dbReference>
<proteinExistence type="predicted"/>
<evidence type="ECO:0000256" key="1">
    <source>
        <dbReference type="SAM" id="MobiDB-lite"/>
    </source>
</evidence>
<reference evidence="3" key="1">
    <citation type="submission" date="2022-10" db="EMBL/GenBank/DDBJ databases">
        <title>Tapping the CABI collections for fungal endophytes: first genome assemblies for Collariella, Neodidymelliopsis, Ascochyta clinopodiicola, Didymella pomorum, Didymosphaeria variabile, Neocosmospora piperis and Neocucurbitaria cava.</title>
        <authorList>
            <person name="Hill R."/>
        </authorList>
    </citation>
    <scope>NUCLEOTIDE SEQUENCE</scope>
    <source>
        <strain evidence="3">IMI 360193</strain>
    </source>
</reference>
<protein>
    <recommendedName>
        <fullName evidence="2">Heterokaryon incompatibility domain-containing protein</fullName>
    </recommendedName>
</protein>
<dbReference type="OrthoDB" id="270167at2759"/>
<accession>A0A9W8X1B6</accession>
<dbReference type="Pfam" id="PF06985">
    <property type="entry name" value="HET"/>
    <property type="match status" value="1"/>
</dbReference>
<evidence type="ECO:0000259" key="2">
    <source>
        <dbReference type="Pfam" id="PF06985"/>
    </source>
</evidence>
<organism evidence="3 4">
    <name type="scientific">Didymella glomerata</name>
    <dbReference type="NCBI Taxonomy" id="749621"/>
    <lineage>
        <taxon>Eukaryota</taxon>
        <taxon>Fungi</taxon>
        <taxon>Dikarya</taxon>
        <taxon>Ascomycota</taxon>
        <taxon>Pezizomycotina</taxon>
        <taxon>Dothideomycetes</taxon>
        <taxon>Pleosporomycetidae</taxon>
        <taxon>Pleosporales</taxon>
        <taxon>Pleosporineae</taxon>
        <taxon>Didymellaceae</taxon>
        <taxon>Didymella</taxon>
    </lineage>
</organism>
<evidence type="ECO:0000313" key="3">
    <source>
        <dbReference type="EMBL" id="KAJ4337742.1"/>
    </source>
</evidence>